<evidence type="ECO:0008006" key="4">
    <source>
        <dbReference type="Google" id="ProtNLM"/>
    </source>
</evidence>
<proteinExistence type="predicted"/>
<dbReference type="Proteomes" id="UP000298663">
    <property type="component" value="Unassembled WGS sequence"/>
</dbReference>
<keyword evidence="1" id="KW-0812">Transmembrane</keyword>
<reference evidence="2 3" key="2">
    <citation type="journal article" date="2019" name="G3 (Bethesda)">
        <title>Hybrid Assembly of the Genome of the Entomopathogenic Nematode Steinernema carpocapsae Identifies the X-Chromosome.</title>
        <authorList>
            <person name="Serra L."/>
            <person name="Macchietto M."/>
            <person name="Macias-Munoz A."/>
            <person name="McGill C.J."/>
            <person name="Rodriguez I.M."/>
            <person name="Rodriguez B."/>
            <person name="Murad R."/>
            <person name="Mortazavi A."/>
        </authorList>
    </citation>
    <scope>NUCLEOTIDE SEQUENCE [LARGE SCALE GENOMIC DNA]</scope>
    <source>
        <strain evidence="2 3">ALL</strain>
    </source>
</reference>
<keyword evidence="1" id="KW-1133">Transmembrane helix</keyword>
<sequence length="225" mass="25917">MAFNTSFLPFCDEFGNLTINPDKPERGILIGVTYLCVAAVSIPMSSFIFCVFSTPALFKLSCYKLLVFTILADILNLTNAAFLSGFASIMQISFCNEYYWYFYYQFWGLGLWYYYCISSMVLAFNRMLNFANHRLSEILFGGCKPWFWLVFMIAYCCFGLWISPTIEIYIPNVGVFIDGIPCYFHIYQNFFKIGTVTTCYVVMLINLRRMKNTIGLADNTQIPVG</sequence>
<evidence type="ECO:0000256" key="1">
    <source>
        <dbReference type="SAM" id="Phobius"/>
    </source>
</evidence>
<keyword evidence="1" id="KW-0472">Membrane</keyword>
<keyword evidence="3" id="KW-1185">Reference proteome</keyword>
<name>A0A4U5MT80_STECR</name>
<gene>
    <name evidence="2" type="ORF">L596_020264</name>
</gene>
<protein>
    <recommendedName>
        <fullName evidence="4">G-protein coupled receptors family 1 profile domain-containing protein</fullName>
    </recommendedName>
</protein>
<dbReference type="EMBL" id="AZBU02000006">
    <property type="protein sequence ID" value="TKR72878.1"/>
    <property type="molecule type" value="Genomic_DNA"/>
</dbReference>
<feature type="transmembrane region" description="Helical" evidence="1">
    <location>
        <begin position="102"/>
        <end position="125"/>
    </location>
</feature>
<dbReference type="OrthoDB" id="10416204at2759"/>
<evidence type="ECO:0000313" key="2">
    <source>
        <dbReference type="EMBL" id="TKR72878.1"/>
    </source>
</evidence>
<dbReference type="SUPFAM" id="SSF81321">
    <property type="entry name" value="Family A G protein-coupled receptor-like"/>
    <property type="match status" value="1"/>
</dbReference>
<dbReference type="AlphaFoldDB" id="A0A4U5MT80"/>
<dbReference type="PANTHER" id="PTHR23021:SF11">
    <property type="entry name" value="SERPENTINE RECEPTOR, CLASS T"/>
    <property type="match status" value="1"/>
</dbReference>
<dbReference type="PANTHER" id="PTHR23021">
    <property type="entry name" value="SERPENTINE RECEPTOR, CLASS T"/>
    <property type="match status" value="1"/>
</dbReference>
<feature type="transmembrane region" description="Helical" evidence="1">
    <location>
        <begin position="28"/>
        <end position="53"/>
    </location>
</feature>
<feature type="transmembrane region" description="Helical" evidence="1">
    <location>
        <begin position="146"/>
        <end position="170"/>
    </location>
</feature>
<dbReference type="Pfam" id="PF10321">
    <property type="entry name" value="7TM_GPCR_Srt"/>
    <property type="match status" value="1"/>
</dbReference>
<comment type="caution">
    <text evidence="2">The sequence shown here is derived from an EMBL/GenBank/DDBJ whole genome shotgun (WGS) entry which is preliminary data.</text>
</comment>
<organism evidence="2 3">
    <name type="scientific">Steinernema carpocapsae</name>
    <name type="common">Entomopathogenic nematode</name>
    <dbReference type="NCBI Taxonomy" id="34508"/>
    <lineage>
        <taxon>Eukaryota</taxon>
        <taxon>Metazoa</taxon>
        <taxon>Ecdysozoa</taxon>
        <taxon>Nematoda</taxon>
        <taxon>Chromadorea</taxon>
        <taxon>Rhabditida</taxon>
        <taxon>Tylenchina</taxon>
        <taxon>Panagrolaimomorpha</taxon>
        <taxon>Strongyloidoidea</taxon>
        <taxon>Steinernematidae</taxon>
        <taxon>Steinernema</taxon>
    </lineage>
</organism>
<dbReference type="InterPro" id="IPR019425">
    <property type="entry name" value="7TM_GPCR_serpentine_rcpt_Srt"/>
</dbReference>
<evidence type="ECO:0000313" key="3">
    <source>
        <dbReference type="Proteomes" id="UP000298663"/>
    </source>
</evidence>
<reference evidence="2 3" key="1">
    <citation type="journal article" date="2015" name="Genome Biol.">
        <title>Comparative genomics of Steinernema reveals deeply conserved gene regulatory networks.</title>
        <authorList>
            <person name="Dillman A.R."/>
            <person name="Macchietto M."/>
            <person name="Porter C.F."/>
            <person name="Rogers A."/>
            <person name="Williams B."/>
            <person name="Antoshechkin I."/>
            <person name="Lee M.M."/>
            <person name="Goodwin Z."/>
            <person name="Lu X."/>
            <person name="Lewis E.E."/>
            <person name="Goodrich-Blair H."/>
            <person name="Stock S.P."/>
            <person name="Adams B.J."/>
            <person name="Sternberg P.W."/>
            <person name="Mortazavi A."/>
        </authorList>
    </citation>
    <scope>NUCLEOTIDE SEQUENCE [LARGE SCALE GENOMIC DNA]</scope>
    <source>
        <strain evidence="2 3">ALL</strain>
    </source>
</reference>
<accession>A0A4U5MT80</accession>
<feature type="transmembrane region" description="Helical" evidence="1">
    <location>
        <begin position="190"/>
        <end position="207"/>
    </location>
</feature>
<feature type="transmembrane region" description="Helical" evidence="1">
    <location>
        <begin position="65"/>
        <end position="90"/>
    </location>
</feature>